<dbReference type="Pfam" id="PF13832">
    <property type="entry name" value="zf-HC5HC2H_2"/>
    <property type="match status" value="1"/>
</dbReference>
<dbReference type="PROSITE" id="PS01359">
    <property type="entry name" value="ZF_PHD_1"/>
    <property type="match status" value="1"/>
</dbReference>
<protein>
    <recommendedName>
        <fullName evidence="5">PHD-type domain-containing protein</fullName>
    </recommendedName>
</protein>
<feature type="region of interest" description="Disordered" evidence="4">
    <location>
        <begin position="609"/>
        <end position="699"/>
    </location>
</feature>
<evidence type="ECO:0000259" key="5">
    <source>
        <dbReference type="PROSITE" id="PS51805"/>
    </source>
</evidence>
<feature type="compositionally biased region" description="Acidic residues" evidence="4">
    <location>
        <begin position="224"/>
        <end position="245"/>
    </location>
</feature>
<sequence>RAYYLGLAFCNECVRLRYICPVLFSYVYLLRKRSIPRLRVPSEPLECVIMWGRFVMVKHSVRWLMDIHASLTPDPSSRLPLSLFRLQIAGSLKNMDPSFIKEDGSRADTKAPEQKVSFYKMGLTVNTIYHEELHRQHLHTKSGSELQKYVSHAANDIASQRVWSCHSTNAGEPTICINARTSSDHDNSSEPELDSSFGEQDRETIASIRNEGEDSEGLSSSSQEGDEELSEVEDEENTSSEEEDNVSSSADGTNSVSSGTSVNICLVCLKGGNVVTCAACGLPVHRRCYGSNLFPQNVVQWFCEICCKTGENNTDGNPPFCVLCPVRGGAMRVTDVGNYFHVVCAMVHKKLLDENDALCERPNLLELASQFGQNPCVLCKDSEFASCGVSVLCDSGLCKKSMHVSCAQRAGLFVHDAEPNIFYLWCYDHRDVETSKHNKKLYKEIMQQMLNFSRHDLTTQPPNKFQRLVSKNLTFTMKNSVEIPATAFAEFITLDHRKKKNHCQNEAHANQPSRKKSLARRSIELHIDGALYDRSIPVAFSEEFFYYYHARAEALKGLNEFSEKMENKCNTMQAIEKEALKRVHPAVREIVKICTLTGKDVCGGDLTTLGGNEIDRSGSRPRLLLPSISSEEEQPSERKKKRGVRSQSRSEAVSQNSRDNFVPQNKTVKALRRSPRFARRSQALPPKELSSAEESSGQVVDCSKDLPNYSHLTELKSMSPLELVSWNNSVNTVGQNYAAGPSFPEELTKSQMTLDLHVPKNAQKFEADAKECGEASCSTELCFSEMISVGTNMQEGVSSTRSSRRLKRSADESDGLLSEKSANTSIAQPTCLHESCKQPNEINPNLIADEIELRATESTEYIDEKHPQCQKSNGINFSDALSGLKHIALNLKATKSATAQLLTVNSTAAAPASPVILQESDEPVSSQLGSVLFEPQEAVRSFPTESKSLQSSEVTVRREVQNILLGGVPYDSAEQRLSPVFHHNSEYDMALLPSETKKELADCKDKRSNEDEDAGVYVVKQQLTESEEQAGDNRQKVICSESFSDSVLYLVPCEQEDVEVQLSKPEVSVEYEDVPTIGMEVYVANSESCCSTTPPPRPPSAELALPIAVSYQTERKKRATKRKKNLVQVIRVEDIE</sequence>
<dbReference type="PANTHER" id="PTHR13793:SF107">
    <property type="entry name" value="BROMODOMAIN-CONTAINING PROTEIN HOMOLOG"/>
    <property type="match status" value="1"/>
</dbReference>
<keyword evidence="2" id="KW-0863">Zinc-finger</keyword>
<dbReference type="GO" id="GO:0006357">
    <property type="term" value="P:regulation of transcription by RNA polymerase II"/>
    <property type="evidence" value="ECO:0007669"/>
    <property type="project" value="TreeGrafter"/>
</dbReference>
<dbReference type="SUPFAM" id="SSF57903">
    <property type="entry name" value="FYVE/PHD zinc finger"/>
    <property type="match status" value="1"/>
</dbReference>
<dbReference type="SMART" id="SM00249">
    <property type="entry name" value="PHD"/>
    <property type="match status" value="2"/>
</dbReference>
<keyword evidence="1" id="KW-0479">Metal-binding</keyword>
<feature type="compositionally biased region" description="Basic residues" evidence="4">
    <location>
        <begin position="669"/>
        <end position="679"/>
    </location>
</feature>
<dbReference type="PANTHER" id="PTHR13793">
    <property type="entry name" value="PHD FINGER PROTEINS"/>
    <property type="match status" value="1"/>
</dbReference>
<dbReference type="Gene3D" id="3.30.40.10">
    <property type="entry name" value="Zinc/RING finger domain, C3HC4 (zinc finger)"/>
    <property type="match status" value="2"/>
</dbReference>
<feature type="non-terminal residue" evidence="6">
    <location>
        <position position="1"/>
    </location>
</feature>
<evidence type="ECO:0000256" key="4">
    <source>
        <dbReference type="SAM" id="MobiDB-lite"/>
    </source>
</evidence>
<accession>A0A085N489</accession>
<name>A0A085N489_9BILA</name>
<dbReference type="GO" id="GO:0008270">
    <property type="term" value="F:zinc ion binding"/>
    <property type="evidence" value="ECO:0007669"/>
    <property type="project" value="UniProtKB-KW"/>
</dbReference>
<reference evidence="6" key="1">
    <citation type="journal article" date="2014" name="Nat. Genet.">
        <title>Genome and transcriptome of the porcine whipworm Trichuris suis.</title>
        <authorList>
            <person name="Jex A.R."/>
            <person name="Nejsum P."/>
            <person name="Schwarz E.M."/>
            <person name="Hu L."/>
            <person name="Young N.D."/>
            <person name="Hall R.S."/>
            <person name="Korhonen P.K."/>
            <person name="Liao S."/>
            <person name="Thamsborg S."/>
            <person name="Xia J."/>
            <person name="Xu P."/>
            <person name="Wang S."/>
            <person name="Scheerlinck J.P."/>
            <person name="Hofmann A."/>
            <person name="Sternberg P.W."/>
            <person name="Wang J."/>
            <person name="Gasser R.B."/>
        </authorList>
    </citation>
    <scope>NUCLEOTIDE SEQUENCE [LARGE SCALE GENOMIC DNA]</scope>
    <source>
        <strain evidence="6">DCEP-RM93F</strain>
    </source>
</reference>
<keyword evidence="3" id="KW-0862">Zinc</keyword>
<proteinExistence type="predicted"/>
<dbReference type="InterPro" id="IPR034732">
    <property type="entry name" value="EPHD"/>
</dbReference>
<feature type="region of interest" description="Disordered" evidence="4">
    <location>
        <begin position="793"/>
        <end position="820"/>
    </location>
</feature>
<dbReference type="EMBL" id="KL367558">
    <property type="protein sequence ID" value="KFD64285.1"/>
    <property type="molecule type" value="Genomic_DNA"/>
</dbReference>
<dbReference type="InterPro" id="IPR001965">
    <property type="entry name" value="Znf_PHD"/>
</dbReference>
<dbReference type="InterPro" id="IPR050701">
    <property type="entry name" value="Histone_Mod_Regulator"/>
</dbReference>
<evidence type="ECO:0000313" key="6">
    <source>
        <dbReference type="EMBL" id="KFD64285.1"/>
    </source>
</evidence>
<feature type="compositionally biased region" description="Low complexity" evidence="4">
    <location>
        <begin position="620"/>
        <end position="629"/>
    </location>
</feature>
<evidence type="ECO:0000256" key="3">
    <source>
        <dbReference type="ARBA" id="ARBA00022833"/>
    </source>
</evidence>
<gene>
    <name evidence="6" type="ORF">M514_13577</name>
</gene>
<dbReference type="InterPro" id="IPR011011">
    <property type="entry name" value="Znf_FYVE_PHD"/>
</dbReference>
<feature type="compositionally biased region" description="Polar residues" evidence="4">
    <location>
        <begin position="645"/>
        <end position="667"/>
    </location>
</feature>
<evidence type="ECO:0000256" key="1">
    <source>
        <dbReference type="ARBA" id="ARBA00022723"/>
    </source>
</evidence>
<dbReference type="Proteomes" id="UP000030758">
    <property type="component" value="Unassembled WGS sequence"/>
</dbReference>
<dbReference type="AlphaFoldDB" id="A0A085N489"/>
<dbReference type="InterPro" id="IPR013083">
    <property type="entry name" value="Znf_RING/FYVE/PHD"/>
</dbReference>
<feature type="region of interest" description="Disordered" evidence="4">
    <location>
        <begin position="178"/>
        <end position="258"/>
    </location>
</feature>
<dbReference type="InterPro" id="IPR019786">
    <property type="entry name" value="Zinc_finger_PHD-type_CS"/>
</dbReference>
<organism evidence="6">
    <name type="scientific">Trichuris suis</name>
    <name type="common">pig whipworm</name>
    <dbReference type="NCBI Taxonomy" id="68888"/>
    <lineage>
        <taxon>Eukaryota</taxon>
        <taxon>Metazoa</taxon>
        <taxon>Ecdysozoa</taxon>
        <taxon>Nematoda</taxon>
        <taxon>Enoplea</taxon>
        <taxon>Dorylaimia</taxon>
        <taxon>Trichinellida</taxon>
        <taxon>Trichuridae</taxon>
        <taxon>Trichuris</taxon>
    </lineage>
</organism>
<dbReference type="PROSITE" id="PS51805">
    <property type="entry name" value="EPHD"/>
    <property type="match status" value="1"/>
</dbReference>
<evidence type="ECO:0000256" key="2">
    <source>
        <dbReference type="ARBA" id="ARBA00022771"/>
    </source>
</evidence>
<feature type="domain" description="PHD-type" evidence="5">
    <location>
        <begin position="318"/>
        <end position="430"/>
    </location>
</feature>